<comment type="caution">
    <text evidence="7">The sequence shown here is derived from an EMBL/GenBank/DDBJ whole genome shotgun (WGS) entry which is preliminary data.</text>
</comment>
<feature type="transmembrane region" description="Helical" evidence="6">
    <location>
        <begin position="423"/>
        <end position="442"/>
    </location>
</feature>
<proteinExistence type="predicted"/>
<dbReference type="InterPro" id="IPR036259">
    <property type="entry name" value="MFS_trans_sf"/>
</dbReference>
<keyword evidence="2 6" id="KW-0812">Transmembrane</keyword>
<dbReference type="SUPFAM" id="SSF103473">
    <property type="entry name" value="MFS general substrate transporter"/>
    <property type="match status" value="1"/>
</dbReference>
<dbReference type="PANTHER" id="PTHR23501:SF107">
    <property type="entry name" value="TRANSPORTER, PUTATIVE (AFU_ORTHOLOGUE AFUA_7G04730)-RELATED"/>
    <property type="match status" value="1"/>
</dbReference>
<sequence length="604" mass="66244">MGVANPEGPTLATEAPPAIPANTTEDKISAAPAPAAATLQDEAASDREKTYDDDSDDFQNGVQRVRAITSVWSRPTLISMFILLYLVLFVDFIQNANDAALNPYITSSFGAHGLLNVVGIMSTILGGCVPLALAKAIDIFGRIEGYLFSLTVAVVGMIMKATCVNVEMYFAAHVLYWTGHIGLLYVIDVMIADITTLKNRMIIFGINGTPRIASTFAGPAIAELFYTKSNFRWAFGAFAIIIVAFSMPALGVMIYMFRKATAMGVITSRRSPVQRAWYQSIWYYFIEFDIFGIILIMFAFSLILLPFSLAPYAPNFWSTPYIIAMEVLGVLLVPAFYAWEKYFTPVPFLPWKYLTERTIVGSCLLYGAMFVSTFCWNRYFYSYLMVVNRQSMTSASYILNAFSLTSSVFGPIFGVIISKTGNFKWFAYTGVPIMLLGTGLLIPFRAPSTSAGVLALTQVLVGLGTGIFSTCGQIAVMSPVSHQEIAVVNAIWGLFGGIGAAIGMAIAGALWNNIAPTMLHDLLPESSKANSRQIFGDIELQMSFADGSPERDAVVATYFHVQRYMVISGACFVPLCLVCIFVWKNINVKKLEEEQGKQTKGLVF</sequence>
<dbReference type="Gene3D" id="1.20.1250.20">
    <property type="entry name" value="MFS general substrate transporter like domains"/>
    <property type="match status" value="2"/>
</dbReference>
<feature type="transmembrane region" description="Helical" evidence="6">
    <location>
        <begin position="174"/>
        <end position="192"/>
    </location>
</feature>
<evidence type="ECO:0000256" key="5">
    <source>
        <dbReference type="SAM" id="MobiDB-lite"/>
    </source>
</evidence>
<organism evidence="7 8">
    <name type="scientific">Plectosphaerella cucumerina</name>
    <dbReference type="NCBI Taxonomy" id="40658"/>
    <lineage>
        <taxon>Eukaryota</taxon>
        <taxon>Fungi</taxon>
        <taxon>Dikarya</taxon>
        <taxon>Ascomycota</taxon>
        <taxon>Pezizomycotina</taxon>
        <taxon>Sordariomycetes</taxon>
        <taxon>Hypocreomycetidae</taxon>
        <taxon>Glomerellales</taxon>
        <taxon>Plectosphaerellaceae</taxon>
        <taxon>Plectosphaerella</taxon>
    </lineage>
</organism>
<feature type="transmembrane region" description="Helical" evidence="6">
    <location>
        <begin position="490"/>
        <end position="511"/>
    </location>
</feature>
<evidence type="ECO:0000256" key="1">
    <source>
        <dbReference type="ARBA" id="ARBA00004141"/>
    </source>
</evidence>
<dbReference type="EMBL" id="JAGPXD010000001">
    <property type="protein sequence ID" value="KAH7374904.1"/>
    <property type="molecule type" value="Genomic_DNA"/>
</dbReference>
<evidence type="ECO:0000256" key="4">
    <source>
        <dbReference type="ARBA" id="ARBA00023136"/>
    </source>
</evidence>
<feature type="transmembrane region" description="Helical" evidence="6">
    <location>
        <begin position="564"/>
        <end position="583"/>
    </location>
</feature>
<dbReference type="Proteomes" id="UP000813385">
    <property type="component" value="Unassembled WGS sequence"/>
</dbReference>
<evidence type="ECO:0000313" key="8">
    <source>
        <dbReference type="Proteomes" id="UP000813385"/>
    </source>
</evidence>
<dbReference type="OrthoDB" id="4078873at2759"/>
<feature type="region of interest" description="Disordered" evidence="5">
    <location>
        <begin position="1"/>
        <end position="56"/>
    </location>
</feature>
<feature type="transmembrane region" description="Helical" evidence="6">
    <location>
        <begin position="281"/>
        <end position="309"/>
    </location>
</feature>
<dbReference type="GO" id="GO:0005886">
    <property type="term" value="C:plasma membrane"/>
    <property type="evidence" value="ECO:0007669"/>
    <property type="project" value="TreeGrafter"/>
</dbReference>
<keyword evidence="8" id="KW-1185">Reference proteome</keyword>
<evidence type="ECO:0000313" key="7">
    <source>
        <dbReference type="EMBL" id="KAH7374904.1"/>
    </source>
</evidence>
<evidence type="ECO:0000256" key="2">
    <source>
        <dbReference type="ARBA" id="ARBA00022692"/>
    </source>
</evidence>
<reference evidence="7" key="1">
    <citation type="journal article" date="2021" name="Nat. Commun.">
        <title>Genetic determinants of endophytism in the Arabidopsis root mycobiome.</title>
        <authorList>
            <person name="Mesny F."/>
            <person name="Miyauchi S."/>
            <person name="Thiergart T."/>
            <person name="Pickel B."/>
            <person name="Atanasova L."/>
            <person name="Karlsson M."/>
            <person name="Huettel B."/>
            <person name="Barry K.W."/>
            <person name="Haridas S."/>
            <person name="Chen C."/>
            <person name="Bauer D."/>
            <person name="Andreopoulos W."/>
            <person name="Pangilinan J."/>
            <person name="LaButti K."/>
            <person name="Riley R."/>
            <person name="Lipzen A."/>
            <person name="Clum A."/>
            <person name="Drula E."/>
            <person name="Henrissat B."/>
            <person name="Kohler A."/>
            <person name="Grigoriev I.V."/>
            <person name="Martin F.M."/>
            <person name="Hacquard S."/>
        </authorList>
    </citation>
    <scope>NUCLEOTIDE SEQUENCE</scope>
    <source>
        <strain evidence="7">MPI-CAGE-AT-0016</strain>
    </source>
</reference>
<feature type="transmembrane region" description="Helical" evidence="6">
    <location>
        <begin position="321"/>
        <end position="339"/>
    </location>
</feature>
<comment type="subcellular location">
    <subcellularLocation>
        <location evidence="1">Membrane</location>
        <topology evidence="1">Multi-pass membrane protein</topology>
    </subcellularLocation>
</comment>
<dbReference type="InterPro" id="IPR011701">
    <property type="entry name" value="MFS"/>
</dbReference>
<dbReference type="PANTHER" id="PTHR23501">
    <property type="entry name" value="MAJOR FACILITATOR SUPERFAMILY"/>
    <property type="match status" value="1"/>
</dbReference>
<feature type="transmembrane region" description="Helical" evidence="6">
    <location>
        <begin position="113"/>
        <end position="133"/>
    </location>
</feature>
<gene>
    <name evidence="7" type="ORF">B0T11DRAFT_344777</name>
</gene>
<dbReference type="AlphaFoldDB" id="A0A8K0TM78"/>
<feature type="transmembrane region" description="Helical" evidence="6">
    <location>
        <begin position="233"/>
        <end position="257"/>
    </location>
</feature>
<feature type="transmembrane region" description="Helical" evidence="6">
    <location>
        <begin position="359"/>
        <end position="376"/>
    </location>
</feature>
<feature type="transmembrane region" description="Helical" evidence="6">
    <location>
        <begin position="454"/>
        <end position="478"/>
    </location>
</feature>
<evidence type="ECO:0000256" key="3">
    <source>
        <dbReference type="ARBA" id="ARBA00022989"/>
    </source>
</evidence>
<protein>
    <submittedName>
        <fullName evidence="7">Siderophore iron transporter mirB</fullName>
    </submittedName>
</protein>
<evidence type="ECO:0000256" key="6">
    <source>
        <dbReference type="SAM" id="Phobius"/>
    </source>
</evidence>
<feature type="transmembrane region" description="Helical" evidence="6">
    <location>
        <begin position="76"/>
        <end position="93"/>
    </location>
</feature>
<dbReference type="GO" id="GO:0022857">
    <property type="term" value="F:transmembrane transporter activity"/>
    <property type="evidence" value="ECO:0007669"/>
    <property type="project" value="InterPro"/>
</dbReference>
<feature type="transmembrane region" description="Helical" evidence="6">
    <location>
        <begin position="145"/>
        <end position="162"/>
    </location>
</feature>
<dbReference type="Pfam" id="PF07690">
    <property type="entry name" value="MFS_1"/>
    <property type="match status" value="1"/>
</dbReference>
<accession>A0A8K0TM78</accession>
<name>A0A8K0TM78_9PEZI</name>
<keyword evidence="4 6" id="KW-0472">Membrane</keyword>
<keyword evidence="3 6" id="KW-1133">Transmembrane helix</keyword>
<feature type="transmembrane region" description="Helical" evidence="6">
    <location>
        <begin position="397"/>
        <end position="417"/>
    </location>
</feature>